<dbReference type="InterPro" id="IPR001328">
    <property type="entry name" value="Pept_tRNA_hydro"/>
</dbReference>
<comment type="function">
    <text evidence="7">Hydrolyzes ribosome-free peptidyl-tRNAs (with 1 or more amino acids incorporated), which drop off the ribosome during protein synthesis, or as a result of ribosome stalling.</text>
</comment>
<name>A0ABU2B909_9CORY</name>
<evidence type="ECO:0000256" key="7">
    <source>
        <dbReference type="HAMAP-Rule" id="MF_00083"/>
    </source>
</evidence>
<comment type="subunit">
    <text evidence="7">Monomer.</text>
</comment>
<comment type="caution">
    <text evidence="8">The sequence shown here is derived from an EMBL/GenBank/DDBJ whole genome shotgun (WGS) entry which is preliminary data.</text>
</comment>
<comment type="function">
    <text evidence="7">Catalyzes the release of premature peptidyl moieties from peptidyl-tRNA molecules trapped in stalled 50S ribosomal subunits, and thus maintains levels of free tRNAs and 50S ribosomes.</text>
</comment>
<evidence type="ECO:0000256" key="5">
    <source>
        <dbReference type="ARBA" id="ARBA00038063"/>
    </source>
</evidence>
<dbReference type="PROSITE" id="PS01196">
    <property type="entry name" value="PEPT_TRNA_HYDROL_2"/>
    <property type="match status" value="1"/>
</dbReference>
<dbReference type="NCBIfam" id="TIGR00447">
    <property type="entry name" value="pth"/>
    <property type="match status" value="1"/>
</dbReference>
<dbReference type="Pfam" id="PF01195">
    <property type="entry name" value="Pept_tRNA_hydro"/>
    <property type="match status" value="1"/>
</dbReference>
<dbReference type="EMBL" id="JAVDYF010000001">
    <property type="protein sequence ID" value="MDR7355130.1"/>
    <property type="molecule type" value="Genomic_DNA"/>
</dbReference>
<reference evidence="8 9" key="1">
    <citation type="submission" date="2023-07" db="EMBL/GenBank/DDBJ databases">
        <title>Sequencing the genomes of 1000 actinobacteria strains.</title>
        <authorList>
            <person name="Klenk H.-P."/>
        </authorList>
    </citation>
    <scope>NUCLEOTIDE SEQUENCE [LARGE SCALE GENOMIC DNA]</scope>
    <source>
        <strain evidence="8 9">DSM 44508</strain>
    </source>
</reference>
<dbReference type="Gene3D" id="3.40.50.1470">
    <property type="entry name" value="Peptidyl-tRNA hydrolase"/>
    <property type="match status" value="1"/>
</dbReference>
<feature type="binding site" evidence="7">
    <location>
        <position position="69"/>
    </location>
    <ligand>
        <name>tRNA</name>
        <dbReference type="ChEBI" id="CHEBI:17843"/>
    </ligand>
</feature>
<gene>
    <name evidence="7" type="primary">pth</name>
    <name evidence="8" type="ORF">J2S37_001668</name>
</gene>
<evidence type="ECO:0000313" key="9">
    <source>
        <dbReference type="Proteomes" id="UP001183619"/>
    </source>
</evidence>
<dbReference type="CDD" id="cd00462">
    <property type="entry name" value="PTH"/>
    <property type="match status" value="1"/>
</dbReference>
<feature type="binding site" evidence="7">
    <location>
        <position position="15"/>
    </location>
    <ligand>
        <name>tRNA</name>
        <dbReference type="ChEBI" id="CHEBI:17843"/>
    </ligand>
</feature>
<dbReference type="HAMAP" id="MF_00083">
    <property type="entry name" value="Pept_tRNA_hydro_bact"/>
    <property type="match status" value="1"/>
</dbReference>
<keyword evidence="4 7" id="KW-0694">RNA-binding</keyword>
<feature type="binding site" evidence="7">
    <location>
        <position position="71"/>
    </location>
    <ligand>
        <name>tRNA</name>
        <dbReference type="ChEBI" id="CHEBI:17843"/>
    </ligand>
</feature>
<evidence type="ECO:0000256" key="3">
    <source>
        <dbReference type="ARBA" id="ARBA00022801"/>
    </source>
</evidence>
<proteinExistence type="inferred from homology"/>
<evidence type="ECO:0000256" key="2">
    <source>
        <dbReference type="ARBA" id="ARBA00022555"/>
    </source>
</evidence>
<protein>
    <recommendedName>
        <fullName evidence="6 7">Peptidyl-tRNA hydrolase</fullName>
        <shortName evidence="7">Pth</shortName>
        <ecNumber evidence="1 7">3.1.1.29</ecNumber>
    </recommendedName>
</protein>
<feature type="binding site" evidence="7">
    <location>
        <position position="117"/>
    </location>
    <ligand>
        <name>tRNA</name>
        <dbReference type="ChEBI" id="CHEBI:17843"/>
    </ligand>
</feature>
<comment type="similarity">
    <text evidence="5 7">Belongs to the PTH family.</text>
</comment>
<dbReference type="PANTHER" id="PTHR17224:SF1">
    <property type="entry name" value="PEPTIDYL-TRNA HYDROLASE"/>
    <property type="match status" value="1"/>
</dbReference>
<evidence type="ECO:0000313" key="8">
    <source>
        <dbReference type="EMBL" id="MDR7355130.1"/>
    </source>
</evidence>
<sequence>MTFLIVGLGNPGAEYARTRHNIGAMGVDELATRAFPVAATLSIHKRSRALVAETRLNDSHVILAKPLCFMNLSGGSVKALADFYKIPPSRTIVLFDDLELDFGVVRLRPGGGDHGHNGLRSITKALGKDYVRAGMGIGRPHGRMDVGSFVLKPFSKKEQAELPFICSDVADEVERYLTTCAL</sequence>
<evidence type="ECO:0000256" key="1">
    <source>
        <dbReference type="ARBA" id="ARBA00013260"/>
    </source>
</evidence>
<feature type="site" description="Stabilizes the basic form of H active site to accept a proton" evidence="7">
    <location>
        <position position="96"/>
    </location>
</feature>
<comment type="subcellular location">
    <subcellularLocation>
        <location evidence="7">Cytoplasm</location>
    </subcellularLocation>
</comment>
<accession>A0ABU2B909</accession>
<keyword evidence="7" id="KW-0963">Cytoplasm</keyword>
<keyword evidence="9" id="KW-1185">Reference proteome</keyword>
<dbReference type="RefSeq" id="WP_277104706.1">
    <property type="nucleotide sequence ID" value="NZ_BAAAJS010000068.1"/>
</dbReference>
<dbReference type="PANTHER" id="PTHR17224">
    <property type="entry name" value="PEPTIDYL-TRNA HYDROLASE"/>
    <property type="match status" value="1"/>
</dbReference>
<feature type="site" description="Discriminates between blocked and unblocked aminoacyl-tRNA" evidence="7">
    <location>
        <position position="10"/>
    </location>
</feature>
<evidence type="ECO:0000256" key="4">
    <source>
        <dbReference type="ARBA" id="ARBA00022884"/>
    </source>
</evidence>
<organism evidence="8 9">
    <name type="scientific">Corynebacterium felinum</name>
    <dbReference type="NCBI Taxonomy" id="131318"/>
    <lineage>
        <taxon>Bacteria</taxon>
        <taxon>Bacillati</taxon>
        <taxon>Actinomycetota</taxon>
        <taxon>Actinomycetes</taxon>
        <taxon>Mycobacteriales</taxon>
        <taxon>Corynebacteriaceae</taxon>
        <taxon>Corynebacterium</taxon>
    </lineage>
</organism>
<dbReference type="SUPFAM" id="SSF53178">
    <property type="entry name" value="Peptidyl-tRNA hydrolase-like"/>
    <property type="match status" value="1"/>
</dbReference>
<evidence type="ECO:0000256" key="6">
    <source>
        <dbReference type="ARBA" id="ARBA00050038"/>
    </source>
</evidence>
<dbReference type="EC" id="3.1.1.29" evidence="1 7"/>
<keyword evidence="3 7" id="KW-0378">Hydrolase</keyword>
<keyword evidence="2 7" id="KW-0820">tRNA-binding</keyword>
<dbReference type="Proteomes" id="UP001183619">
    <property type="component" value="Unassembled WGS sequence"/>
</dbReference>
<feature type="active site" description="Proton acceptor" evidence="7">
    <location>
        <position position="20"/>
    </location>
</feature>
<comment type="catalytic activity">
    <reaction evidence="7">
        <text>an N-acyl-L-alpha-aminoacyl-tRNA + H2O = an N-acyl-L-amino acid + a tRNA + H(+)</text>
        <dbReference type="Rhea" id="RHEA:54448"/>
        <dbReference type="Rhea" id="RHEA-COMP:10123"/>
        <dbReference type="Rhea" id="RHEA-COMP:13883"/>
        <dbReference type="ChEBI" id="CHEBI:15377"/>
        <dbReference type="ChEBI" id="CHEBI:15378"/>
        <dbReference type="ChEBI" id="CHEBI:59874"/>
        <dbReference type="ChEBI" id="CHEBI:78442"/>
        <dbReference type="ChEBI" id="CHEBI:138191"/>
        <dbReference type="EC" id="3.1.1.29"/>
    </reaction>
</comment>
<dbReference type="InterPro" id="IPR036416">
    <property type="entry name" value="Pept_tRNA_hydro_sf"/>
</dbReference>
<dbReference type="GO" id="GO:0004045">
    <property type="term" value="F:peptidyl-tRNA hydrolase activity"/>
    <property type="evidence" value="ECO:0007669"/>
    <property type="project" value="UniProtKB-EC"/>
</dbReference>
<dbReference type="InterPro" id="IPR018171">
    <property type="entry name" value="Pept_tRNA_hydro_CS"/>
</dbReference>